<evidence type="ECO:0000256" key="1">
    <source>
        <dbReference type="ARBA" id="ARBA00009091"/>
    </source>
</evidence>
<evidence type="ECO:0000313" key="4">
    <source>
        <dbReference type="EMBL" id="KAA9324907.1"/>
    </source>
</evidence>
<keyword evidence="2" id="KW-0732">Signal</keyword>
<name>A0A5N1ILX9_9BACT</name>
<proteinExistence type="inferred from homology"/>
<gene>
    <name evidence="4" type="ORF">F0P94_19470</name>
</gene>
<dbReference type="Gene3D" id="3.30.910.20">
    <property type="entry name" value="Skp domain"/>
    <property type="match status" value="1"/>
</dbReference>
<dbReference type="GO" id="GO:0005829">
    <property type="term" value="C:cytosol"/>
    <property type="evidence" value="ECO:0007669"/>
    <property type="project" value="TreeGrafter"/>
</dbReference>
<keyword evidence="3" id="KW-0812">Transmembrane</keyword>
<dbReference type="PANTHER" id="PTHR35089">
    <property type="entry name" value="CHAPERONE PROTEIN SKP"/>
    <property type="match status" value="1"/>
</dbReference>
<dbReference type="Pfam" id="PF03938">
    <property type="entry name" value="OmpH"/>
    <property type="match status" value="1"/>
</dbReference>
<dbReference type="Proteomes" id="UP000326570">
    <property type="component" value="Unassembled WGS sequence"/>
</dbReference>
<evidence type="ECO:0000313" key="5">
    <source>
        <dbReference type="Proteomes" id="UP000326570"/>
    </source>
</evidence>
<dbReference type="SUPFAM" id="SSF111384">
    <property type="entry name" value="OmpH-like"/>
    <property type="match status" value="1"/>
</dbReference>
<reference evidence="4 5" key="1">
    <citation type="submission" date="2019-09" db="EMBL/GenBank/DDBJ databases">
        <title>Genome sequence of Adhaeribacter sp. M2.</title>
        <authorList>
            <person name="Srinivasan S."/>
        </authorList>
    </citation>
    <scope>NUCLEOTIDE SEQUENCE [LARGE SCALE GENOMIC DNA]</scope>
    <source>
        <strain evidence="4 5">M2</strain>
    </source>
</reference>
<comment type="similarity">
    <text evidence="1">Belongs to the Skp family.</text>
</comment>
<dbReference type="RefSeq" id="WP_150906241.1">
    <property type="nucleotide sequence ID" value="NZ_VTWT01000016.1"/>
</dbReference>
<evidence type="ECO:0000256" key="3">
    <source>
        <dbReference type="SAM" id="Phobius"/>
    </source>
</evidence>
<keyword evidence="3" id="KW-0472">Membrane</keyword>
<keyword evidence="5" id="KW-1185">Reference proteome</keyword>
<dbReference type="AlphaFoldDB" id="A0A5N1ILX9"/>
<dbReference type="GO" id="GO:0051082">
    <property type="term" value="F:unfolded protein binding"/>
    <property type="evidence" value="ECO:0007669"/>
    <property type="project" value="InterPro"/>
</dbReference>
<dbReference type="SMART" id="SM00935">
    <property type="entry name" value="OmpH"/>
    <property type="match status" value="1"/>
</dbReference>
<comment type="caution">
    <text evidence="4">The sequence shown here is derived from an EMBL/GenBank/DDBJ whole genome shotgun (WGS) entry which is preliminary data.</text>
</comment>
<dbReference type="GO" id="GO:0050821">
    <property type="term" value="P:protein stabilization"/>
    <property type="evidence" value="ECO:0007669"/>
    <property type="project" value="TreeGrafter"/>
</dbReference>
<dbReference type="PANTHER" id="PTHR35089:SF1">
    <property type="entry name" value="CHAPERONE PROTEIN SKP"/>
    <property type="match status" value="1"/>
</dbReference>
<organism evidence="4 5">
    <name type="scientific">Adhaeribacter soli</name>
    <dbReference type="NCBI Taxonomy" id="2607655"/>
    <lineage>
        <taxon>Bacteria</taxon>
        <taxon>Pseudomonadati</taxon>
        <taxon>Bacteroidota</taxon>
        <taxon>Cytophagia</taxon>
        <taxon>Cytophagales</taxon>
        <taxon>Hymenobacteraceae</taxon>
        <taxon>Adhaeribacter</taxon>
    </lineage>
</organism>
<sequence>MSVSKISWAIALLFVAVVPITIYHFLFKEPARIGFVKTGVLIQKYKGMETANKQFEEEVKIVTANIDTLRTRFEKIKAVQDNSNPALKSDLTYRASVAEREYRSYSDAATKQIQQRQNQLSAEVLGKINSYIQEYGKKNNYKMILGTTNDGSILYGLDQDDLTEKVLADLNASYSGGTNSDKKENE</sequence>
<feature type="transmembrane region" description="Helical" evidence="3">
    <location>
        <begin position="6"/>
        <end position="27"/>
    </location>
</feature>
<dbReference type="InterPro" id="IPR005632">
    <property type="entry name" value="Chaperone_Skp"/>
</dbReference>
<dbReference type="InterPro" id="IPR024930">
    <property type="entry name" value="Skp_dom_sf"/>
</dbReference>
<dbReference type="EMBL" id="VTWT01000016">
    <property type="protein sequence ID" value="KAA9324907.1"/>
    <property type="molecule type" value="Genomic_DNA"/>
</dbReference>
<protein>
    <submittedName>
        <fullName evidence="4">OmpH family outer membrane protein</fullName>
    </submittedName>
</protein>
<keyword evidence="3" id="KW-1133">Transmembrane helix</keyword>
<accession>A0A5N1ILX9</accession>
<evidence type="ECO:0000256" key="2">
    <source>
        <dbReference type="ARBA" id="ARBA00022729"/>
    </source>
</evidence>